<comment type="caution">
    <text evidence="2">The sequence shown here is derived from an EMBL/GenBank/DDBJ whole genome shotgun (WGS) entry which is preliminary data.</text>
</comment>
<keyword evidence="3" id="KW-1185">Reference proteome</keyword>
<accession>A0A2T1ELF4</accession>
<dbReference type="Pfam" id="PF01890">
    <property type="entry name" value="CbiG_C"/>
    <property type="match status" value="1"/>
</dbReference>
<reference evidence="3" key="1">
    <citation type="submission" date="2018-02" db="EMBL/GenBank/DDBJ databases">
        <authorList>
            <person name="Moore K."/>
            <person name="Momper L."/>
        </authorList>
    </citation>
    <scope>NUCLEOTIDE SEQUENCE [LARGE SCALE GENOMIC DNA]</scope>
    <source>
        <strain evidence="3">ULC18</strain>
    </source>
</reference>
<feature type="domain" description="CobE/GbiG C-terminal" evidence="1">
    <location>
        <begin position="41"/>
        <end position="167"/>
    </location>
</feature>
<proteinExistence type="predicted"/>
<reference evidence="2 3" key="2">
    <citation type="submission" date="2018-03" db="EMBL/GenBank/DDBJ databases">
        <title>The ancient ancestry and fast evolution of plastids.</title>
        <authorList>
            <person name="Moore K.R."/>
            <person name="Magnabosco C."/>
            <person name="Momper L."/>
            <person name="Gold D.A."/>
            <person name="Bosak T."/>
            <person name="Fournier G.P."/>
        </authorList>
    </citation>
    <scope>NUCLEOTIDE SEQUENCE [LARGE SCALE GENOMIC DNA]</scope>
    <source>
        <strain evidence="2 3">ULC18</strain>
    </source>
</reference>
<dbReference type="GO" id="GO:0009236">
    <property type="term" value="P:cobalamin biosynthetic process"/>
    <property type="evidence" value="ECO:0007669"/>
    <property type="project" value="InterPro"/>
</dbReference>
<gene>
    <name evidence="2" type="ORF">C7B82_03575</name>
</gene>
<dbReference type="Proteomes" id="UP000239576">
    <property type="component" value="Unassembled WGS sequence"/>
</dbReference>
<evidence type="ECO:0000259" key="1">
    <source>
        <dbReference type="Pfam" id="PF01890"/>
    </source>
</evidence>
<dbReference type="InterPro" id="IPR052553">
    <property type="entry name" value="CbiG_hydrolase"/>
</dbReference>
<dbReference type="PANTHER" id="PTHR37477">
    <property type="entry name" value="COBALT-PRECORRIN-5A HYDROLASE"/>
    <property type="match status" value="1"/>
</dbReference>
<organism evidence="2 3">
    <name type="scientific">Stenomitos frigidus ULC18</name>
    <dbReference type="NCBI Taxonomy" id="2107698"/>
    <lineage>
        <taxon>Bacteria</taxon>
        <taxon>Bacillati</taxon>
        <taxon>Cyanobacteriota</taxon>
        <taxon>Cyanophyceae</taxon>
        <taxon>Leptolyngbyales</taxon>
        <taxon>Leptolyngbyaceae</taxon>
        <taxon>Stenomitos</taxon>
    </lineage>
</organism>
<dbReference type="Gene3D" id="3.30.420.180">
    <property type="entry name" value="CobE/GbiG C-terminal domain"/>
    <property type="match status" value="1"/>
</dbReference>
<dbReference type="PANTHER" id="PTHR37477:SF1">
    <property type="entry name" value="COBALT-PRECORRIN-5A HYDROLASE"/>
    <property type="match status" value="1"/>
</dbReference>
<name>A0A2T1ELF4_9CYAN</name>
<dbReference type="EMBL" id="PVWK01000017">
    <property type="protein sequence ID" value="PSB33580.1"/>
    <property type="molecule type" value="Genomic_DNA"/>
</dbReference>
<dbReference type="InterPro" id="IPR036518">
    <property type="entry name" value="CobE/GbiG_C_sf"/>
</dbReference>
<protein>
    <recommendedName>
        <fullName evidence="1">CobE/GbiG C-terminal domain-containing protein</fullName>
    </recommendedName>
</protein>
<dbReference type="AlphaFoldDB" id="A0A2T1ELF4"/>
<sequence length="181" mass="19765">MCQRQWRKFRCSRATLISEAKTRVKHSKTETLGSQCPLRNLWVGIGCKRGTPKVVIEQAVRTVFQTYALSEDSIAGIATLDTKADEEGLITFCRDRQLPLRYFSADVLRSVAIPSPSSAIEASVSTPSVAEAAALLACVPHSTSQLCIPKQIVREMEQPGLVTIAVARSVTENVASLHEIP</sequence>
<evidence type="ECO:0000313" key="3">
    <source>
        <dbReference type="Proteomes" id="UP000239576"/>
    </source>
</evidence>
<dbReference type="InterPro" id="IPR002750">
    <property type="entry name" value="CobE/GbiG_C"/>
</dbReference>
<evidence type="ECO:0000313" key="2">
    <source>
        <dbReference type="EMBL" id="PSB33580.1"/>
    </source>
</evidence>
<dbReference type="OrthoDB" id="9772960at2"/>
<dbReference type="SUPFAM" id="SSF159664">
    <property type="entry name" value="CobE/GbiG C-terminal domain-like"/>
    <property type="match status" value="1"/>
</dbReference>